<evidence type="ECO:0000313" key="1">
    <source>
        <dbReference type="EMBL" id="KRZ43275.1"/>
    </source>
</evidence>
<evidence type="ECO:0000313" key="2">
    <source>
        <dbReference type="Proteomes" id="UP000054826"/>
    </source>
</evidence>
<name>A0A0V1K7X1_TRIPS</name>
<dbReference type="Proteomes" id="UP000054826">
    <property type="component" value="Unassembled WGS sequence"/>
</dbReference>
<sequence length="145" mass="16666">MLTICPTEMILSKEKIAWKQTLTLYQLTVDTGVVIGQIKFKLIWLTHRMTGFFASSIYKIAKFEFFETPTQSEIPRNLVLNVSTVLAENNNNNNDNFGICYVSICVVNDVSIKQLIISCVLLKLKYLHNINLSLRHPSLRQFLQI</sequence>
<protein>
    <submittedName>
        <fullName evidence="1">Uncharacterized protein</fullName>
    </submittedName>
</protein>
<dbReference type="AlphaFoldDB" id="A0A0V1K7X1"/>
<reference evidence="1 2" key="1">
    <citation type="submission" date="2015-01" db="EMBL/GenBank/DDBJ databases">
        <title>Evolution of Trichinella species and genotypes.</title>
        <authorList>
            <person name="Korhonen P.K."/>
            <person name="Edoardo P."/>
            <person name="Giuseppe L.R."/>
            <person name="Gasser R.B."/>
        </authorList>
    </citation>
    <scope>NUCLEOTIDE SEQUENCE [LARGE SCALE GENOMIC DNA]</scope>
    <source>
        <strain evidence="1">ISS176</strain>
    </source>
</reference>
<organism evidence="1 2">
    <name type="scientific">Trichinella pseudospiralis</name>
    <name type="common">Parasitic roundworm</name>
    <dbReference type="NCBI Taxonomy" id="6337"/>
    <lineage>
        <taxon>Eukaryota</taxon>
        <taxon>Metazoa</taxon>
        <taxon>Ecdysozoa</taxon>
        <taxon>Nematoda</taxon>
        <taxon>Enoplea</taxon>
        <taxon>Dorylaimia</taxon>
        <taxon>Trichinellida</taxon>
        <taxon>Trichinellidae</taxon>
        <taxon>Trichinella</taxon>
    </lineage>
</organism>
<gene>
    <name evidence="1" type="ORF">T4C_70</name>
</gene>
<dbReference type="EMBL" id="JYDV01000010">
    <property type="protein sequence ID" value="KRZ43275.1"/>
    <property type="molecule type" value="Genomic_DNA"/>
</dbReference>
<comment type="caution">
    <text evidence="1">The sequence shown here is derived from an EMBL/GenBank/DDBJ whole genome shotgun (WGS) entry which is preliminary data.</text>
</comment>
<proteinExistence type="predicted"/>
<accession>A0A0V1K7X1</accession>